<evidence type="ECO:0000313" key="1">
    <source>
        <dbReference type="EMBL" id="EKO36957.1"/>
    </source>
</evidence>
<evidence type="ECO:0008006" key="3">
    <source>
        <dbReference type="Google" id="ProtNLM"/>
    </source>
</evidence>
<protein>
    <recommendedName>
        <fullName evidence="3">Trm112 family protein</fullName>
    </recommendedName>
</protein>
<comment type="caution">
    <text evidence="1">The sequence shown here is derived from an EMBL/GenBank/DDBJ whole genome shotgun (WGS) entry which is preliminary data.</text>
</comment>
<evidence type="ECO:0000313" key="2">
    <source>
        <dbReference type="Proteomes" id="UP000010310"/>
    </source>
</evidence>
<organism evidence="1 2">
    <name type="scientific">SAR86 cluster bacterium SAR86E</name>
    <dbReference type="NCBI Taxonomy" id="1208365"/>
    <lineage>
        <taxon>Bacteria</taxon>
        <taxon>Pseudomonadati</taxon>
        <taxon>Pseudomonadota</taxon>
        <taxon>Gammaproteobacteria</taxon>
        <taxon>SAR86 cluster</taxon>
    </lineage>
</organism>
<dbReference type="EMBL" id="AMWX01000001">
    <property type="protein sequence ID" value="EKO36957.1"/>
    <property type="molecule type" value="Genomic_DNA"/>
</dbReference>
<dbReference type="InterPro" id="IPR005651">
    <property type="entry name" value="Trm112-like"/>
</dbReference>
<reference evidence="1 2" key="1">
    <citation type="submission" date="2012-09" db="EMBL/GenBank/DDBJ databases">
        <authorList>
            <person name="Dupont C.L."/>
            <person name="Rusch D.B."/>
            <person name="Lombardo M.-J."/>
            <person name="Novotny M."/>
            <person name="Yee-Greenbaum J."/>
            <person name="Laskin R."/>
        </authorList>
    </citation>
    <scope>NUCLEOTIDE SEQUENCE [LARGE SCALE GENOMIC DNA]</scope>
    <source>
        <strain evidence="1">SAR86E</strain>
    </source>
</reference>
<dbReference type="Gene3D" id="2.20.25.10">
    <property type="match status" value="1"/>
</dbReference>
<dbReference type="AlphaFoldDB" id="K6FE96"/>
<sequence>MIDKDILKLMACIRCKGELADHGDHLECSICKIGYPIEDDIPRMIEERIFDLNG</sequence>
<dbReference type="Proteomes" id="UP000010310">
    <property type="component" value="Unassembled WGS sequence"/>
</dbReference>
<dbReference type="Pfam" id="PF03966">
    <property type="entry name" value="Trm112p"/>
    <property type="match status" value="1"/>
</dbReference>
<gene>
    <name evidence="1" type="ORF">B273_0112</name>
</gene>
<dbReference type="SUPFAM" id="SSF158997">
    <property type="entry name" value="Trm112p-like"/>
    <property type="match status" value="1"/>
</dbReference>
<proteinExistence type="predicted"/>
<accession>K6FE96</accession>
<name>K6FE96_9GAMM</name>
<keyword evidence="2" id="KW-1185">Reference proteome</keyword>